<proteinExistence type="predicted"/>
<sequence>MCLIWPAVALLAGLPFPTAADPSSLVNHGPVPPPNLSTAAQGACKDSANLRVAVDEWNAAHLSRTNSKTVQDMCGCLEVPVAKGKQAQFSKCTIPKELKNTQARALANACACFDQLMGIQRSTTTITTKPTSSSTWDHCQHILSATFYLLDELDISVNITKLLYSPSRFAESYISSPPTIPTSSRATITSATASSSSSSISSSPSRNSSAARPSSSSSSSSSSSPSNSATSNSSSDSSSSSSSQSESDSAITPSSSSTLSSTLTYSDATVTDSSTSSQSTSSSQASSTDSVSVTTSSDNATITDSGTSATTTVFPADAVGTVSEFDGPYTLPAAPTVTLVPAPPYGVDQGSLDVVTPATSNSLWYNSPADEANDITATIVGLTLTYQDPQSLPSPPASVICGLPAAPCGNDFDSALDATLGYYNADETDIDSVMAQIAPGTQTTLSIEASSLSSRRLAVRSRLLSNLLQRLFVTAVVKVAAKVTVAAVNFVAKAATAIAKTVVTIPKTYYNLAKFLFTGDYDQSFNLHMNMAPPDALMVKSPWDDQLGFKFYHFAVDPKDSGCSLWNNAIDLISDELGANAKTDPGVDFWCINCGIKGALKANLYGIKNAELQIRGNLYAGIFLGIDALATIKKKNTKTLPKQGLPGFSIPKVFTLGPSVSLGVSAEARIELIGRALAGASLNWENINGSINFLDKSKTVTSGFTPVLNGTLQTTKKSKLILSLGLPVAINFGVEILNGVPK</sequence>
<organism evidence="3 4">
    <name type="scientific">Seiridium unicorne</name>
    <dbReference type="NCBI Taxonomy" id="138068"/>
    <lineage>
        <taxon>Eukaryota</taxon>
        <taxon>Fungi</taxon>
        <taxon>Dikarya</taxon>
        <taxon>Ascomycota</taxon>
        <taxon>Pezizomycotina</taxon>
        <taxon>Sordariomycetes</taxon>
        <taxon>Xylariomycetidae</taxon>
        <taxon>Amphisphaeriales</taxon>
        <taxon>Sporocadaceae</taxon>
        <taxon>Seiridium</taxon>
    </lineage>
</organism>
<keyword evidence="4" id="KW-1185">Reference proteome</keyword>
<keyword evidence="2" id="KW-0732">Signal</keyword>
<feature type="compositionally biased region" description="Low complexity" evidence="1">
    <location>
        <begin position="175"/>
        <end position="311"/>
    </location>
</feature>
<evidence type="ECO:0000313" key="3">
    <source>
        <dbReference type="EMBL" id="KAK9415724.1"/>
    </source>
</evidence>
<gene>
    <name evidence="3" type="ORF">SUNI508_10202</name>
</gene>
<comment type="caution">
    <text evidence="3">The sequence shown here is derived from an EMBL/GenBank/DDBJ whole genome shotgun (WGS) entry which is preliminary data.</text>
</comment>
<feature type="chain" id="PRO_5046971869" evidence="2">
    <location>
        <begin position="21"/>
        <end position="742"/>
    </location>
</feature>
<evidence type="ECO:0000256" key="2">
    <source>
        <dbReference type="SAM" id="SignalP"/>
    </source>
</evidence>
<evidence type="ECO:0000256" key="1">
    <source>
        <dbReference type="SAM" id="MobiDB-lite"/>
    </source>
</evidence>
<feature type="signal peptide" evidence="2">
    <location>
        <begin position="1"/>
        <end position="20"/>
    </location>
</feature>
<reference evidence="3 4" key="1">
    <citation type="journal article" date="2024" name="J. Plant Pathol.">
        <title>Sequence and assembly of the genome of Seiridium unicorne, isolate CBS 538.82, causal agent of cypress canker disease.</title>
        <authorList>
            <person name="Scali E."/>
            <person name="Rocca G.D."/>
            <person name="Danti R."/>
            <person name="Garbelotto M."/>
            <person name="Barberini S."/>
            <person name="Baroncelli R."/>
            <person name="Emiliani G."/>
        </authorList>
    </citation>
    <scope>NUCLEOTIDE SEQUENCE [LARGE SCALE GENOMIC DNA]</scope>
    <source>
        <strain evidence="3 4">BM-138-508</strain>
    </source>
</reference>
<accession>A0ABR2UN06</accession>
<evidence type="ECO:0000313" key="4">
    <source>
        <dbReference type="Proteomes" id="UP001408356"/>
    </source>
</evidence>
<name>A0ABR2UN06_9PEZI</name>
<feature type="region of interest" description="Disordered" evidence="1">
    <location>
        <begin position="174"/>
        <end position="311"/>
    </location>
</feature>
<dbReference type="EMBL" id="JARVKF010000413">
    <property type="protein sequence ID" value="KAK9415724.1"/>
    <property type="molecule type" value="Genomic_DNA"/>
</dbReference>
<dbReference type="Proteomes" id="UP001408356">
    <property type="component" value="Unassembled WGS sequence"/>
</dbReference>
<protein>
    <submittedName>
        <fullName evidence="3">PA14 domain-containing protein</fullName>
    </submittedName>
</protein>